<organism evidence="13 14">
    <name type="scientific">Meganyctiphanes norvegica</name>
    <name type="common">Northern krill</name>
    <name type="synonym">Thysanopoda norvegica</name>
    <dbReference type="NCBI Taxonomy" id="48144"/>
    <lineage>
        <taxon>Eukaryota</taxon>
        <taxon>Metazoa</taxon>
        <taxon>Ecdysozoa</taxon>
        <taxon>Arthropoda</taxon>
        <taxon>Crustacea</taxon>
        <taxon>Multicrustacea</taxon>
        <taxon>Malacostraca</taxon>
        <taxon>Eumalacostraca</taxon>
        <taxon>Eucarida</taxon>
        <taxon>Euphausiacea</taxon>
        <taxon>Euphausiidae</taxon>
        <taxon>Meganyctiphanes</taxon>
    </lineage>
</organism>
<evidence type="ECO:0000259" key="12">
    <source>
        <dbReference type="SMART" id="SM00848"/>
    </source>
</evidence>
<dbReference type="InterPro" id="IPR000169">
    <property type="entry name" value="Pept_cys_AS"/>
</dbReference>
<reference evidence="13 14" key="1">
    <citation type="submission" date="2024-05" db="EMBL/GenBank/DDBJ databases">
        <authorList>
            <person name="Wallberg A."/>
        </authorList>
    </citation>
    <scope>NUCLEOTIDE SEQUENCE [LARGE SCALE GENOMIC DNA]</scope>
</reference>
<dbReference type="InterPro" id="IPR025660">
    <property type="entry name" value="Pept_his_AS"/>
</dbReference>
<evidence type="ECO:0000256" key="2">
    <source>
        <dbReference type="ARBA" id="ARBA00022670"/>
    </source>
</evidence>
<feature type="domain" description="Cathepsin propeptide inhibitor" evidence="12">
    <location>
        <begin position="298"/>
        <end position="355"/>
    </location>
</feature>
<dbReference type="InterPro" id="IPR025661">
    <property type="entry name" value="Pept_asp_AS"/>
</dbReference>
<evidence type="ECO:0000256" key="5">
    <source>
        <dbReference type="ARBA" id="ARBA00022807"/>
    </source>
</evidence>
<proteinExistence type="inferred from homology"/>
<comment type="similarity">
    <text evidence="1">Belongs to the peptidase C1 family.</text>
</comment>
<dbReference type="GO" id="GO:0006508">
    <property type="term" value="P:proteolysis"/>
    <property type="evidence" value="ECO:0007669"/>
    <property type="project" value="UniProtKB-KW"/>
</dbReference>
<evidence type="ECO:0000256" key="1">
    <source>
        <dbReference type="ARBA" id="ARBA00008455"/>
    </source>
</evidence>
<keyword evidence="5" id="KW-0788">Thiol protease</keyword>
<dbReference type="SMART" id="SM00645">
    <property type="entry name" value="Pept_C1"/>
    <property type="match status" value="1"/>
</dbReference>
<dbReference type="PROSITE" id="PS00139">
    <property type="entry name" value="THIOL_PROTEASE_CYS"/>
    <property type="match status" value="1"/>
</dbReference>
<dbReference type="InterPro" id="IPR000668">
    <property type="entry name" value="Peptidase_C1A_C"/>
</dbReference>
<dbReference type="InterPro" id="IPR013128">
    <property type="entry name" value="Peptidase_C1A"/>
</dbReference>
<dbReference type="InterPro" id="IPR039417">
    <property type="entry name" value="Peptidase_C1A_papain-like"/>
</dbReference>
<dbReference type="PANTHER" id="PTHR12411">
    <property type="entry name" value="CYSTEINE PROTEASE FAMILY C1-RELATED"/>
    <property type="match status" value="1"/>
</dbReference>
<evidence type="ECO:0000256" key="10">
    <source>
        <dbReference type="SAM" id="SignalP"/>
    </source>
</evidence>
<keyword evidence="14" id="KW-1185">Reference proteome</keyword>
<dbReference type="EMBL" id="CAXKWB010010404">
    <property type="protein sequence ID" value="CAL4097847.1"/>
    <property type="molecule type" value="Genomic_DNA"/>
</dbReference>
<dbReference type="Proteomes" id="UP001497623">
    <property type="component" value="Unassembled WGS sequence"/>
</dbReference>
<dbReference type="GO" id="GO:0008234">
    <property type="term" value="F:cysteine-type peptidase activity"/>
    <property type="evidence" value="ECO:0007669"/>
    <property type="project" value="UniProtKB-KW"/>
</dbReference>
<evidence type="ECO:0000259" key="11">
    <source>
        <dbReference type="SMART" id="SM00645"/>
    </source>
</evidence>
<feature type="region of interest" description="Disordered" evidence="9">
    <location>
        <begin position="101"/>
        <end position="181"/>
    </location>
</feature>
<dbReference type="Gene3D" id="3.90.70.10">
    <property type="entry name" value="Cysteine proteinases"/>
    <property type="match status" value="1"/>
</dbReference>
<gene>
    <name evidence="13" type="ORF">MNOR_LOCUS16092</name>
</gene>
<evidence type="ECO:0000256" key="9">
    <source>
        <dbReference type="SAM" id="MobiDB-lite"/>
    </source>
</evidence>
<feature type="compositionally biased region" description="Basic residues" evidence="9">
    <location>
        <begin position="110"/>
        <end position="126"/>
    </location>
</feature>
<dbReference type="FunFam" id="3.90.70.10:FF:000130">
    <property type="entry name" value="Cysteine proteinase 1"/>
    <property type="match status" value="1"/>
</dbReference>
<feature type="chain" id="PRO_5043875631" evidence="10">
    <location>
        <begin position="18"/>
        <end position="601"/>
    </location>
</feature>
<dbReference type="SUPFAM" id="SSF54001">
    <property type="entry name" value="Cysteine proteinases"/>
    <property type="match status" value="1"/>
</dbReference>
<feature type="region of interest" description="Disordered" evidence="9">
    <location>
        <begin position="259"/>
        <end position="287"/>
    </location>
</feature>
<accession>A0AAV2QRX8</accession>
<keyword evidence="7" id="KW-1015">Disulfide bond</keyword>
<dbReference type="Pfam" id="PF08246">
    <property type="entry name" value="Inhibitor_I29"/>
    <property type="match status" value="1"/>
</dbReference>
<dbReference type="InterPro" id="IPR013201">
    <property type="entry name" value="Prot_inhib_I29"/>
</dbReference>
<dbReference type="PROSITE" id="PS00640">
    <property type="entry name" value="THIOL_PROTEASE_ASN"/>
    <property type="match status" value="1"/>
</dbReference>
<dbReference type="AlphaFoldDB" id="A0AAV2QRX8"/>
<comment type="caution">
    <text evidence="13">The sequence shown here is derived from an EMBL/GenBank/DDBJ whole genome shotgun (WGS) entry which is preliminary data.</text>
</comment>
<keyword evidence="6" id="KW-0865">Zymogen</keyword>
<keyword evidence="8" id="KW-0325">Glycoprotein</keyword>
<evidence type="ECO:0000256" key="3">
    <source>
        <dbReference type="ARBA" id="ARBA00022729"/>
    </source>
</evidence>
<evidence type="ECO:0000256" key="6">
    <source>
        <dbReference type="ARBA" id="ARBA00023145"/>
    </source>
</evidence>
<evidence type="ECO:0000256" key="8">
    <source>
        <dbReference type="ARBA" id="ARBA00023180"/>
    </source>
</evidence>
<dbReference type="PRINTS" id="PR00705">
    <property type="entry name" value="PAPAIN"/>
</dbReference>
<protein>
    <submittedName>
        <fullName evidence="13">Uncharacterized protein</fullName>
    </submittedName>
</protein>
<dbReference type="CDD" id="cd02248">
    <property type="entry name" value="Peptidase_C1A"/>
    <property type="match status" value="1"/>
</dbReference>
<name>A0AAV2QRX8_MEGNR</name>
<dbReference type="Pfam" id="PF00112">
    <property type="entry name" value="Peptidase_C1"/>
    <property type="match status" value="1"/>
</dbReference>
<sequence length="601" mass="67082">MKVLVTFFALALCLAQAQLLRSDKMNLGHFNPESKHYEKKILGGDDHDLQEHHQLIGGDDHDLQEHHQLIGGDDHDLQEHHQTQVLGRDGHDMGHHGLRPVLGGDGHDKQAHKKKYGKKKAGKSGKKLLGGDGHDQMKHKKKLLGGDDHDQQKHKKLLGSGDHDMRPHGRLMGSGDHDMRPHGKLLGSGDHDMRPHGRLMGSGDHDMRPHGKLLGSGDHDMRPHGKLLGSGDHDLRPHGKKILGNDGHDQQKHKKLLGVDGHGQRKQKKILGGDDHDKRNKKKLLGGDSHDLTHINVFKGFMQQFNRSYNSQKEFKKRYSIFRQNMKKVHVLQQNEKGSAKYGPTKFSDLTEVEFRRMLGLRPHMKPLLSAMAPAVIPDIDLPSEFDWREKSVVTPVKNQGMCGSCWAFSVTGNVEGQWALKHNELLSLSEQELVDCDTVDSGCNGGLPENAYKVINELGGLELETDYPYEGDDEKCHLDKAKMKATVNGSVELPTDENSIAKWLVANGPISIGINANALQFYRGGVSHPLKFLCNPENLDHGMLIVGYGVHTTKYLHRHQPYWIVKNSWGSNWGEDGYYRVYRGDGTCGVNTMATSAVVP</sequence>
<feature type="signal peptide" evidence="10">
    <location>
        <begin position="1"/>
        <end position="17"/>
    </location>
</feature>
<evidence type="ECO:0000313" key="14">
    <source>
        <dbReference type="Proteomes" id="UP001497623"/>
    </source>
</evidence>
<keyword evidence="2" id="KW-0645">Protease</keyword>
<dbReference type="SMART" id="SM00848">
    <property type="entry name" value="Inhibitor_I29"/>
    <property type="match status" value="1"/>
</dbReference>
<dbReference type="PROSITE" id="PS00639">
    <property type="entry name" value="THIOL_PROTEASE_HIS"/>
    <property type="match status" value="1"/>
</dbReference>
<evidence type="ECO:0000256" key="4">
    <source>
        <dbReference type="ARBA" id="ARBA00022801"/>
    </source>
</evidence>
<evidence type="ECO:0000256" key="7">
    <source>
        <dbReference type="ARBA" id="ARBA00023157"/>
    </source>
</evidence>
<feature type="domain" description="Peptidase C1A papain C-terminal" evidence="11">
    <location>
        <begin position="382"/>
        <end position="599"/>
    </location>
</feature>
<dbReference type="InterPro" id="IPR038765">
    <property type="entry name" value="Papain-like_cys_pep_sf"/>
</dbReference>
<keyword evidence="3 10" id="KW-0732">Signal</keyword>
<keyword evidence="4" id="KW-0378">Hydrolase</keyword>
<evidence type="ECO:0000313" key="13">
    <source>
        <dbReference type="EMBL" id="CAL4097847.1"/>
    </source>
</evidence>